<dbReference type="Gene3D" id="3.30.1540.20">
    <property type="entry name" value="MutL, C-terminal domain, dimerisation subdomain"/>
    <property type="match status" value="1"/>
</dbReference>
<dbReference type="InterPro" id="IPR014790">
    <property type="entry name" value="MutL_C"/>
</dbReference>
<feature type="domain" description="MutL C-terminal dimerisation" evidence="3">
    <location>
        <begin position="706"/>
        <end position="913"/>
    </location>
</feature>
<name>A0A6A5TSA8_9PLEO</name>
<dbReference type="Pfam" id="PF13589">
    <property type="entry name" value="HATPase_c_3"/>
    <property type="match status" value="1"/>
</dbReference>
<keyword evidence="5" id="KW-1185">Reference proteome</keyword>
<dbReference type="SUPFAM" id="SSF118116">
    <property type="entry name" value="DNA mismatch repair protein MutL"/>
    <property type="match status" value="1"/>
</dbReference>
<dbReference type="InterPro" id="IPR037198">
    <property type="entry name" value="MutL_C_sf"/>
</dbReference>
<evidence type="ECO:0000256" key="1">
    <source>
        <dbReference type="ARBA" id="ARBA00006082"/>
    </source>
</evidence>
<dbReference type="OrthoDB" id="429932at2759"/>
<dbReference type="GO" id="GO:0016887">
    <property type="term" value="F:ATP hydrolysis activity"/>
    <property type="evidence" value="ECO:0007669"/>
    <property type="project" value="InterPro"/>
</dbReference>
<feature type="region of interest" description="Disordered" evidence="2">
    <location>
        <begin position="499"/>
        <end position="532"/>
    </location>
</feature>
<comment type="similarity">
    <text evidence="1">Belongs to the DNA mismatch repair MutL/HexB family.</text>
</comment>
<feature type="compositionally biased region" description="Polar residues" evidence="2">
    <location>
        <begin position="463"/>
        <end position="475"/>
    </location>
</feature>
<evidence type="ECO:0000313" key="5">
    <source>
        <dbReference type="Proteomes" id="UP000800035"/>
    </source>
</evidence>
<feature type="compositionally biased region" description="Low complexity" evidence="2">
    <location>
        <begin position="420"/>
        <end position="430"/>
    </location>
</feature>
<dbReference type="Proteomes" id="UP000800035">
    <property type="component" value="Unassembled WGS sequence"/>
</dbReference>
<feature type="region of interest" description="Disordered" evidence="2">
    <location>
        <begin position="410"/>
        <end position="480"/>
    </location>
</feature>
<evidence type="ECO:0000313" key="4">
    <source>
        <dbReference type="EMBL" id="KAF1955531.1"/>
    </source>
</evidence>
<dbReference type="PANTHER" id="PTHR10073">
    <property type="entry name" value="DNA MISMATCH REPAIR PROTEIN MLH, PMS, MUTL"/>
    <property type="match status" value="1"/>
</dbReference>
<reference evidence="4" key="1">
    <citation type="journal article" date="2020" name="Stud. Mycol.">
        <title>101 Dothideomycetes genomes: a test case for predicting lifestyles and emergence of pathogens.</title>
        <authorList>
            <person name="Haridas S."/>
            <person name="Albert R."/>
            <person name="Binder M."/>
            <person name="Bloem J."/>
            <person name="Labutti K."/>
            <person name="Salamov A."/>
            <person name="Andreopoulos B."/>
            <person name="Baker S."/>
            <person name="Barry K."/>
            <person name="Bills G."/>
            <person name="Bluhm B."/>
            <person name="Cannon C."/>
            <person name="Castanera R."/>
            <person name="Culley D."/>
            <person name="Daum C."/>
            <person name="Ezra D."/>
            <person name="Gonzalez J."/>
            <person name="Henrissat B."/>
            <person name="Kuo A."/>
            <person name="Liang C."/>
            <person name="Lipzen A."/>
            <person name="Lutzoni F."/>
            <person name="Magnuson J."/>
            <person name="Mondo S."/>
            <person name="Nolan M."/>
            <person name="Ohm R."/>
            <person name="Pangilinan J."/>
            <person name="Park H.-J."/>
            <person name="Ramirez L."/>
            <person name="Alfaro M."/>
            <person name="Sun H."/>
            <person name="Tritt A."/>
            <person name="Yoshinaga Y."/>
            <person name="Zwiers L.-H."/>
            <person name="Turgeon B."/>
            <person name="Goodwin S."/>
            <person name="Spatafora J."/>
            <person name="Crous P."/>
            <person name="Grigoriev I."/>
        </authorList>
    </citation>
    <scope>NUCLEOTIDE SEQUENCE</scope>
    <source>
        <strain evidence="4">CBS 675.92</strain>
    </source>
</reference>
<dbReference type="AlphaFoldDB" id="A0A6A5TSA8"/>
<protein>
    <recommendedName>
        <fullName evidence="3">MutL C-terminal dimerisation domain-containing protein</fullName>
    </recommendedName>
</protein>
<dbReference type="PANTHER" id="PTHR10073:SF47">
    <property type="entry name" value="DNA MISMATCH REPAIR PROTEIN MLH3"/>
    <property type="match status" value="1"/>
</dbReference>
<dbReference type="EMBL" id="ML976994">
    <property type="protein sequence ID" value="KAF1955531.1"/>
    <property type="molecule type" value="Genomic_DNA"/>
</dbReference>
<dbReference type="GO" id="GO:0006298">
    <property type="term" value="P:mismatch repair"/>
    <property type="evidence" value="ECO:0007669"/>
    <property type="project" value="InterPro"/>
</dbReference>
<dbReference type="SUPFAM" id="SSF55874">
    <property type="entry name" value="ATPase domain of HSP90 chaperone/DNA topoisomerase II/histidine kinase"/>
    <property type="match status" value="1"/>
</dbReference>
<dbReference type="InterPro" id="IPR036890">
    <property type="entry name" value="HATPase_C_sf"/>
</dbReference>
<dbReference type="GO" id="GO:0032300">
    <property type="term" value="C:mismatch repair complex"/>
    <property type="evidence" value="ECO:0007669"/>
    <property type="project" value="InterPro"/>
</dbReference>
<dbReference type="SMART" id="SM00853">
    <property type="entry name" value="MutL_C"/>
    <property type="match status" value="1"/>
</dbReference>
<organism evidence="4 5">
    <name type="scientific">Byssothecium circinans</name>
    <dbReference type="NCBI Taxonomy" id="147558"/>
    <lineage>
        <taxon>Eukaryota</taxon>
        <taxon>Fungi</taxon>
        <taxon>Dikarya</taxon>
        <taxon>Ascomycota</taxon>
        <taxon>Pezizomycotina</taxon>
        <taxon>Dothideomycetes</taxon>
        <taxon>Pleosporomycetidae</taxon>
        <taxon>Pleosporales</taxon>
        <taxon>Massarineae</taxon>
        <taxon>Massarinaceae</taxon>
        <taxon>Byssothecium</taxon>
    </lineage>
</organism>
<accession>A0A6A5TSA8</accession>
<dbReference type="Gene3D" id="3.30.565.10">
    <property type="entry name" value="Histidine kinase-like ATPase, C-terminal domain"/>
    <property type="match status" value="1"/>
</dbReference>
<feature type="compositionally biased region" description="Basic and acidic residues" evidence="2">
    <location>
        <begin position="500"/>
        <end position="521"/>
    </location>
</feature>
<dbReference type="InterPro" id="IPR042120">
    <property type="entry name" value="MutL_C_dimsub"/>
</dbReference>
<evidence type="ECO:0000259" key="3">
    <source>
        <dbReference type="SMART" id="SM00853"/>
    </source>
</evidence>
<sequence length="978" mass="107627">MASSRGRCIQPLPEAVAAQIKSSTAIVSLTSVVLELLKNSLDAKATKIEATVDFTRGGCTVEDDGLGIAPSEFRQDGNLCKLHCTSKYYSEDVSLGRNGTFLAALAAMCLLQVVSRHHENRSHNLLSLHHSKVIDRQLPAQAQHEIHQKHGTRVTVRNLFGNLPVRVKQRAALIEQKPELDRLWRLLKREVTGLLLSWRQPVALRIRDADGNTLLNFSDSNRVGGAKTPHPSASQSLLNILTQANFITFDEWPAWVPTSASTSTISIKGAISLDPAPTKRVQFISLGIKPLSAESGHNELFDEVNRIFSLSSFGTIEDDANVDEHEKVKRQSDKRFKSDGYTNRQLTARKGVDRYPMFHLRISLKSNNDSVRSEDQFIEDETNLQTVVGVLNAMITQWLSAHHFRPRKPCISRARHDDPSGASSSDSGNSMREEGRAKNAPSVRSDSKDPAKSWPRKTKKLKSTATEKASNSTQLGPFAQWSRIKSGRSDFLENLNMAKKTQEKESSARPSTDHVRSDTKSDTTLSSRQDPAINISPLLAGSLNGSVLKSPAVTEPGVVDDEAAEDAVMTWTDPSTKQTFLLNARTGCVLPRPPPRSVSAPSVGPLGATLTEYNKPLRLTHRQSTSGDGSTPWLSNFLQTWENPAFKPAEKSIQQVCSHEHQFDGHEHGSGRRFGASHIELAKAFSTASGTSIGKLSKPGLANAEVMAQLDKKFILVKMRNSPENPSNSNTEAEVLVLIDQHAADERIQVETLLSDLCMPLPKDHIHSGYRSKLGHRSHVTFTILEKPIQFAVSDQEQQYFVTYAPKFAAWGILFSVEPLDSARQQSVMSVTTLPPAISERCKADPQVLITFLRSALWKYVDVAHSAAALQPGISDHDEHAAWVRRILSCPDGLIDLVNSRACRSAIMFNDELSLEACTALVRMLAKCVFPFMCAHGRPSMVPLVDMGSVGGESSVGFGTTDASREKDFVTAWKARKM</sequence>
<proteinExistence type="inferred from homology"/>
<gene>
    <name evidence="4" type="ORF">CC80DRAFT_447293</name>
</gene>
<evidence type="ECO:0000256" key="2">
    <source>
        <dbReference type="SAM" id="MobiDB-lite"/>
    </source>
</evidence>
<dbReference type="GO" id="GO:0140664">
    <property type="term" value="F:ATP-dependent DNA damage sensor activity"/>
    <property type="evidence" value="ECO:0007669"/>
    <property type="project" value="InterPro"/>
</dbReference>
<dbReference type="GO" id="GO:0005524">
    <property type="term" value="F:ATP binding"/>
    <property type="evidence" value="ECO:0007669"/>
    <property type="project" value="InterPro"/>
</dbReference>
<dbReference type="InterPro" id="IPR038973">
    <property type="entry name" value="MutL/Mlh/Pms-like"/>
</dbReference>